<dbReference type="Proteomes" id="UP000484255">
    <property type="component" value="Unassembled WGS sequence"/>
</dbReference>
<evidence type="ECO:0000259" key="5">
    <source>
        <dbReference type="PROSITE" id="PS51165"/>
    </source>
</evidence>
<dbReference type="SUPFAM" id="SSF53335">
    <property type="entry name" value="S-adenosyl-L-methionine-dependent methyltransferases"/>
    <property type="match status" value="1"/>
</dbReference>
<dbReference type="InterPro" id="IPR000241">
    <property type="entry name" value="RlmKL-like_Mtase"/>
</dbReference>
<evidence type="ECO:0000256" key="4">
    <source>
        <dbReference type="SAM" id="MobiDB-lite"/>
    </source>
</evidence>
<reference evidence="6 7" key="1">
    <citation type="submission" date="2020-02" db="EMBL/GenBank/DDBJ databases">
        <title>Ideonella bacterium strain TBM-1.</title>
        <authorList>
            <person name="Chen W.-M."/>
        </authorList>
    </citation>
    <scope>NUCLEOTIDE SEQUENCE [LARGE SCALE GENOMIC DNA]</scope>
    <source>
        <strain evidence="6 7">TBM-1</strain>
    </source>
</reference>
<keyword evidence="3" id="KW-0694">RNA-binding</keyword>
<dbReference type="EMBL" id="JAAGOH010000037">
    <property type="protein sequence ID" value="NDY93505.1"/>
    <property type="molecule type" value="Genomic_DNA"/>
</dbReference>
<name>A0A7C9TNI3_9BURK</name>
<dbReference type="CDD" id="cd11715">
    <property type="entry name" value="THUMP_AdoMetMT"/>
    <property type="match status" value="1"/>
</dbReference>
<dbReference type="InterPro" id="IPR004114">
    <property type="entry name" value="THUMP_dom"/>
</dbReference>
<feature type="region of interest" description="Disordered" evidence="4">
    <location>
        <begin position="1"/>
        <end position="39"/>
    </location>
</feature>
<dbReference type="GO" id="GO:0003723">
    <property type="term" value="F:RNA binding"/>
    <property type="evidence" value="ECO:0007669"/>
    <property type="project" value="UniProtKB-UniRule"/>
</dbReference>
<evidence type="ECO:0000256" key="3">
    <source>
        <dbReference type="PROSITE-ProRule" id="PRU00529"/>
    </source>
</evidence>
<dbReference type="Gene3D" id="3.40.50.150">
    <property type="entry name" value="Vaccinia Virus protein VP39"/>
    <property type="match status" value="1"/>
</dbReference>
<dbReference type="GO" id="GO:0008990">
    <property type="term" value="F:rRNA (guanine-N2-)-methyltransferase activity"/>
    <property type="evidence" value="ECO:0007669"/>
    <property type="project" value="TreeGrafter"/>
</dbReference>
<dbReference type="InterPro" id="IPR054170">
    <property type="entry name" value="RlmL_1st"/>
</dbReference>
<dbReference type="Pfam" id="PF01170">
    <property type="entry name" value="UPF0020"/>
    <property type="match status" value="1"/>
</dbReference>
<keyword evidence="2 6" id="KW-0808">Transferase</keyword>
<proteinExistence type="predicted"/>
<feature type="compositionally biased region" description="Pro residues" evidence="4">
    <location>
        <begin position="1"/>
        <end position="12"/>
    </location>
</feature>
<evidence type="ECO:0000313" key="6">
    <source>
        <dbReference type="EMBL" id="NDY93505.1"/>
    </source>
</evidence>
<dbReference type="AlphaFoldDB" id="A0A7C9TNI3"/>
<dbReference type="PANTHER" id="PTHR47313:SF1">
    <property type="entry name" value="RIBOSOMAL RNA LARGE SUBUNIT METHYLTRANSFERASE K_L"/>
    <property type="match status" value="1"/>
</dbReference>
<dbReference type="PROSITE" id="PS51165">
    <property type="entry name" value="THUMP"/>
    <property type="match status" value="1"/>
</dbReference>
<dbReference type="Gene3D" id="3.30.2130.30">
    <property type="match status" value="1"/>
</dbReference>
<organism evidence="6 7">
    <name type="scientific">Ideonella livida</name>
    <dbReference type="NCBI Taxonomy" id="2707176"/>
    <lineage>
        <taxon>Bacteria</taxon>
        <taxon>Pseudomonadati</taxon>
        <taxon>Pseudomonadota</taxon>
        <taxon>Betaproteobacteria</taxon>
        <taxon>Burkholderiales</taxon>
        <taxon>Sphaerotilaceae</taxon>
        <taxon>Ideonella</taxon>
    </lineage>
</organism>
<evidence type="ECO:0000256" key="2">
    <source>
        <dbReference type="ARBA" id="ARBA00022679"/>
    </source>
</evidence>
<keyword evidence="1 6" id="KW-0489">Methyltransferase</keyword>
<dbReference type="GO" id="GO:0070043">
    <property type="term" value="F:rRNA (guanine-N7-)-methyltransferase activity"/>
    <property type="evidence" value="ECO:0007669"/>
    <property type="project" value="TreeGrafter"/>
</dbReference>
<evidence type="ECO:0000313" key="7">
    <source>
        <dbReference type="Proteomes" id="UP000484255"/>
    </source>
</evidence>
<dbReference type="InterPro" id="IPR029063">
    <property type="entry name" value="SAM-dependent_MTases_sf"/>
</dbReference>
<accession>A0A7C9TNI3</accession>
<dbReference type="PANTHER" id="PTHR47313">
    <property type="entry name" value="RIBOSOMAL RNA LARGE SUBUNIT METHYLTRANSFERASE K/L"/>
    <property type="match status" value="1"/>
</dbReference>
<dbReference type="SMART" id="SM00981">
    <property type="entry name" value="THUMP"/>
    <property type="match status" value="1"/>
</dbReference>
<feature type="domain" description="THUMP" evidence="5">
    <location>
        <begin position="88"/>
        <end position="199"/>
    </location>
</feature>
<dbReference type="Pfam" id="PF22020">
    <property type="entry name" value="RlmL_1st"/>
    <property type="match status" value="1"/>
</dbReference>
<comment type="caution">
    <text evidence="6">The sequence shown here is derived from an EMBL/GenBank/DDBJ whole genome shotgun (WGS) entry which is preliminary data.</text>
</comment>
<protein>
    <submittedName>
        <fullName evidence="6">Class I SAM-dependent RNA methyltransferase</fullName>
    </submittedName>
</protein>
<evidence type="ECO:0000256" key="1">
    <source>
        <dbReference type="ARBA" id="ARBA00022603"/>
    </source>
</evidence>
<gene>
    <name evidence="6" type="ORF">G3A44_20135</name>
</gene>
<sequence>MNSLPPSRPPGAPASGGPRRIPRADRSGPEGLAQPVRPYSGPERGTLFLPCAAGVEPFLLAECQRLLPAGTRAETGRGGVYVEGTRQDAMALNLGSRIAQRVLWEVAAGPYRDERDLYDLALQVDWTEWISPRHTLRVDVSAHRSPLQSLQFAGLRVKDAVCDQMRHAAGARPDVDTHHPDLALVLHVGPEWAALSVDLSGEALFKRGWREVKGEAPLKETLAAAMLAAAGWQGREEDGGLLDPCCGAGTIVIEAAQMACGMAPGLHRRFAFERLLPFAGLQADWRQLKAAAQAAVHPPRVPVWGGDVSFRMTDFASRNAERAGVLNAIQFKTADALQRPAPAERGTLMMNPPYGERIAPKGSGQGQGLGGRRGEVQGERFEGAADAADFYARLAAHWKKGYAGWTAWVLTPEAKTPSLMRLKESRRVPMWNGAIECRMFRFDMVAGSARSAAAPAPGAAPDASAA</sequence>
<keyword evidence="7" id="KW-1185">Reference proteome</keyword>
<dbReference type="Pfam" id="PF02926">
    <property type="entry name" value="THUMP"/>
    <property type="match status" value="1"/>
</dbReference>